<evidence type="ECO:0000313" key="1">
    <source>
        <dbReference type="EMBL" id="ANZ57027.1"/>
    </source>
</evidence>
<dbReference type="Proteomes" id="UP000108393">
    <property type="component" value="Segment"/>
</dbReference>
<dbReference type="EMBL" id="KX574341">
    <property type="protein sequence ID" value="ANZ57027.1"/>
    <property type="molecule type" value="Genomic_DNA"/>
</dbReference>
<protein>
    <submittedName>
        <fullName evidence="1">Uncharacterized protein</fullName>
    </submittedName>
</protein>
<gene>
    <name evidence="1" type="ORF">PPIV_ORF107</name>
</gene>
<proteinExistence type="predicted"/>
<sequence length="74" mass="9001">MTLRGFRYIYIRRPSSVNIFVCERSMRETKNVDNLSDYYLERIYLLIVISSDRTILSVIILREHILRDIFCKRI</sequence>
<organism evidence="1 2">
    <name type="scientific">Pike-perch iridovirus</name>
    <dbReference type="NCBI Taxonomy" id="575979"/>
    <lineage>
        <taxon>Viruses</taxon>
        <taxon>Varidnaviria</taxon>
        <taxon>Bamfordvirae</taxon>
        <taxon>Nucleocytoviricota</taxon>
        <taxon>Megaviricetes</taxon>
        <taxon>Pimascovirales</taxon>
        <taxon>Pimascovirales incertae sedis</taxon>
        <taxon>Iridoviridae</taxon>
        <taxon>Alphairidovirinae</taxon>
        <taxon>Ranavirus</taxon>
        <taxon>Ranavirus alytes1</taxon>
        <taxon>Common midwife toad virus</taxon>
    </lineage>
</organism>
<accession>A0A1B2ITU1</accession>
<evidence type="ECO:0000313" key="2">
    <source>
        <dbReference type="Proteomes" id="UP000108393"/>
    </source>
</evidence>
<name>A0A1B2ITU1_9VIRU</name>
<reference evidence="1 2" key="1">
    <citation type="submission" date="2016-07" db="EMBL/GenBank/DDBJ databases">
        <title>Genomic sequence of a Ranavirus isolated from pike perch (Sander lucioperca).</title>
        <authorList>
            <person name="Holopainen R."/>
            <person name="Subramaniam K."/>
            <person name="Claytor S.C."/>
            <person name="Steckler N.K."/>
            <person name="Waltzek T.B."/>
        </authorList>
    </citation>
    <scope>NUCLEOTIDE SEQUENCE [LARGE SCALE GENOMIC DNA]</scope>
    <source>
        <strain evidence="1">SLU14001</strain>
    </source>
</reference>